<name>A0A1E4TUX5_PACTA</name>
<dbReference type="AlphaFoldDB" id="A0A1E4TUX5"/>
<gene>
    <name evidence="3" type="ORF">PACTADRAFT_34138</name>
</gene>
<keyword evidence="4" id="KW-1185">Reference proteome</keyword>
<evidence type="ECO:0000256" key="2">
    <source>
        <dbReference type="SAM" id="Phobius"/>
    </source>
</evidence>
<evidence type="ECO:0000256" key="1">
    <source>
        <dbReference type="SAM" id="MobiDB-lite"/>
    </source>
</evidence>
<feature type="compositionally biased region" description="Basic and acidic residues" evidence="1">
    <location>
        <begin position="179"/>
        <end position="210"/>
    </location>
</feature>
<dbReference type="Proteomes" id="UP000094236">
    <property type="component" value="Unassembled WGS sequence"/>
</dbReference>
<accession>A0A1E4TUX5</accession>
<organism evidence="3 4">
    <name type="scientific">Pachysolen tannophilus NRRL Y-2460</name>
    <dbReference type="NCBI Taxonomy" id="669874"/>
    <lineage>
        <taxon>Eukaryota</taxon>
        <taxon>Fungi</taxon>
        <taxon>Dikarya</taxon>
        <taxon>Ascomycota</taxon>
        <taxon>Saccharomycotina</taxon>
        <taxon>Pichiomycetes</taxon>
        <taxon>Pachysolenaceae</taxon>
        <taxon>Pachysolen</taxon>
    </lineage>
</organism>
<keyword evidence="2" id="KW-0472">Membrane</keyword>
<keyword evidence="2" id="KW-1133">Transmembrane helix</keyword>
<evidence type="ECO:0000313" key="4">
    <source>
        <dbReference type="Proteomes" id="UP000094236"/>
    </source>
</evidence>
<dbReference type="EMBL" id="KV454014">
    <property type="protein sequence ID" value="ODV95575.1"/>
    <property type="molecule type" value="Genomic_DNA"/>
</dbReference>
<proteinExistence type="predicted"/>
<keyword evidence="2" id="KW-0812">Transmembrane</keyword>
<protein>
    <submittedName>
        <fullName evidence="3">Uncharacterized protein</fullName>
    </submittedName>
</protein>
<feature type="compositionally biased region" description="Basic and acidic residues" evidence="1">
    <location>
        <begin position="234"/>
        <end position="247"/>
    </location>
</feature>
<feature type="transmembrane region" description="Helical" evidence="2">
    <location>
        <begin position="12"/>
        <end position="30"/>
    </location>
</feature>
<feature type="compositionally biased region" description="Basic and acidic residues" evidence="1">
    <location>
        <begin position="80"/>
        <end position="160"/>
    </location>
</feature>
<reference evidence="4" key="1">
    <citation type="submission" date="2016-05" db="EMBL/GenBank/DDBJ databases">
        <title>Comparative genomics of biotechnologically important yeasts.</title>
        <authorList>
            <consortium name="DOE Joint Genome Institute"/>
            <person name="Riley R."/>
            <person name="Haridas S."/>
            <person name="Wolfe K.H."/>
            <person name="Lopes M.R."/>
            <person name="Hittinger C.T."/>
            <person name="Goker M."/>
            <person name="Salamov A."/>
            <person name="Wisecaver J."/>
            <person name="Long T.M."/>
            <person name="Aerts A.L."/>
            <person name="Barry K."/>
            <person name="Choi C."/>
            <person name="Clum A."/>
            <person name="Coughlan A.Y."/>
            <person name="Deshpande S."/>
            <person name="Douglass A.P."/>
            <person name="Hanson S.J."/>
            <person name="Klenk H.-P."/>
            <person name="Labutti K."/>
            <person name="Lapidus A."/>
            <person name="Lindquist E."/>
            <person name="Lipzen A."/>
            <person name="Meier-Kolthoff J.P."/>
            <person name="Ohm R.A."/>
            <person name="Otillar R.P."/>
            <person name="Pangilinan J."/>
            <person name="Peng Y."/>
            <person name="Rokas A."/>
            <person name="Rosa C.A."/>
            <person name="Scheuner C."/>
            <person name="Sibirny A.A."/>
            <person name="Slot J.C."/>
            <person name="Stielow J.B."/>
            <person name="Sun H."/>
            <person name="Kurtzman C.P."/>
            <person name="Blackwell M."/>
            <person name="Grigoriev I.V."/>
            <person name="Jeffries T.W."/>
        </authorList>
    </citation>
    <scope>NUCLEOTIDE SEQUENCE [LARGE SCALE GENOMIC DNA]</scope>
    <source>
        <strain evidence="4">NRRL Y-2460</strain>
    </source>
</reference>
<feature type="compositionally biased region" description="Polar residues" evidence="1">
    <location>
        <begin position="214"/>
        <end position="224"/>
    </location>
</feature>
<feature type="region of interest" description="Disordered" evidence="1">
    <location>
        <begin position="80"/>
        <end position="247"/>
    </location>
</feature>
<sequence>MSSFVRYLNSHLGVKVFVYLGAASLPIYWASRNISPNYGKLIDFKLREEAVHNAEEKVQTSEGFRQRLLRNFQGDNAKVIGRDELEKAKTSAKDSEPKPAESAEPAEAKSAEEKPAEDKSFAAESKQETPAKEAEDSAEAPAEKATESKESAVQPTKEDSTQQVSEKSSEQGDSSSAADTEKETAPSQRGEIDADKDGAPIPKYNEEADAHVGSSGSERTNVVKGSSEDEYDTDSTKVVKEPVKANS</sequence>
<evidence type="ECO:0000313" key="3">
    <source>
        <dbReference type="EMBL" id="ODV95575.1"/>
    </source>
</evidence>